<dbReference type="EMBL" id="VSSQ01081164">
    <property type="protein sequence ID" value="MPN30153.1"/>
    <property type="molecule type" value="Genomic_DNA"/>
</dbReference>
<feature type="region of interest" description="Disordered" evidence="1">
    <location>
        <begin position="27"/>
        <end position="60"/>
    </location>
</feature>
<comment type="caution">
    <text evidence="2">The sequence shown here is derived from an EMBL/GenBank/DDBJ whole genome shotgun (WGS) entry which is preliminary data.</text>
</comment>
<accession>A0A645H2T6</accession>
<name>A0A645H2T6_9ZZZZ</name>
<gene>
    <name evidence="2" type="ORF">SDC9_177611</name>
</gene>
<evidence type="ECO:0000313" key="2">
    <source>
        <dbReference type="EMBL" id="MPN30153.1"/>
    </source>
</evidence>
<evidence type="ECO:0000256" key="1">
    <source>
        <dbReference type="SAM" id="MobiDB-lite"/>
    </source>
</evidence>
<protein>
    <submittedName>
        <fullName evidence="2">Uncharacterized protein</fullName>
    </submittedName>
</protein>
<proteinExistence type="predicted"/>
<reference evidence="2" key="1">
    <citation type="submission" date="2019-08" db="EMBL/GenBank/DDBJ databases">
        <authorList>
            <person name="Kucharzyk K."/>
            <person name="Murdoch R.W."/>
            <person name="Higgins S."/>
            <person name="Loffler F."/>
        </authorList>
    </citation>
    <scope>NUCLEOTIDE SEQUENCE</scope>
</reference>
<dbReference type="AlphaFoldDB" id="A0A645H2T6"/>
<organism evidence="2">
    <name type="scientific">bioreactor metagenome</name>
    <dbReference type="NCBI Taxonomy" id="1076179"/>
    <lineage>
        <taxon>unclassified sequences</taxon>
        <taxon>metagenomes</taxon>
        <taxon>ecological metagenomes</taxon>
    </lineage>
</organism>
<sequence length="60" mass="6773">MPKAGALQRDGKAQVYAESCFGHLSAKGKRRAYARRNDQPGQYRTEEREIPAGKQNGLFY</sequence>